<feature type="coiled-coil region" evidence="8">
    <location>
        <begin position="140"/>
        <end position="167"/>
    </location>
</feature>
<dbReference type="PANTHER" id="PTHR13359:SF2">
    <property type="entry name" value="LARGE RIBOSOMAL SUBUNIT PROTEIN ML40"/>
    <property type="match status" value="1"/>
</dbReference>
<evidence type="ECO:0000256" key="4">
    <source>
        <dbReference type="ARBA" id="ARBA00022980"/>
    </source>
</evidence>
<keyword evidence="4 10" id="KW-0689">Ribosomal protein</keyword>
<gene>
    <name evidence="10" type="primary">LOC107066387</name>
</gene>
<organism evidence="9 10">
    <name type="scientific">Polistes dominula</name>
    <name type="common">European paper wasp</name>
    <name type="synonym">Vespa dominula</name>
    <dbReference type="NCBI Taxonomy" id="743375"/>
    <lineage>
        <taxon>Eukaryota</taxon>
        <taxon>Metazoa</taxon>
        <taxon>Ecdysozoa</taxon>
        <taxon>Arthropoda</taxon>
        <taxon>Hexapoda</taxon>
        <taxon>Insecta</taxon>
        <taxon>Pterygota</taxon>
        <taxon>Neoptera</taxon>
        <taxon>Endopterygota</taxon>
        <taxon>Hymenoptera</taxon>
        <taxon>Apocrita</taxon>
        <taxon>Aculeata</taxon>
        <taxon>Vespoidea</taxon>
        <taxon>Vespidae</taxon>
        <taxon>Polistinae</taxon>
        <taxon>Polistini</taxon>
        <taxon>Polistes</taxon>
    </lineage>
</organism>
<evidence type="ECO:0000313" key="9">
    <source>
        <dbReference type="Proteomes" id="UP000694924"/>
    </source>
</evidence>
<accession>A0ABM1I8A8</accession>
<proteinExistence type="inferred from homology"/>
<evidence type="ECO:0000256" key="5">
    <source>
        <dbReference type="ARBA" id="ARBA00023128"/>
    </source>
</evidence>
<keyword evidence="3" id="KW-0809">Transit peptide</keyword>
<evidence type="ECO:0000256" key="3">
    <source>
        <dbReference type="ARBA" id="ARBA00022946"/>
    </source>
</evidence>
<dbReference type="PANTHER" id="PTHR13359">
    <property type="entry name" value="39S RIBOSOMAL PROTEIN L40, MITOCHONDRIAL"/>
    <property type="match status" value="1"/>
</dbReference>
<reference evidence="10" key="1">
    <citation type="submission" date="2025-08" db="UniProtKB">
        <authorList>
            <consortium name="RefSeq"/>
        </authorList>
    </citation>
    <scope>IDENTIFICATION</scope>
    <source>
        <tissue evidence="10">Whole body</tissue>
    </source>
</reference>
<evidence type="ECO:0000256" key="7">
    <source>
        <dbReference type="ARBA" id="ARBA00035192"/>
    </source>
</evidence>
<sequence length="203" mass="24153">MGFLSILPVFSRLSKHTTTCMRNISTYGYPLQFGITNTLLAEPLKKKKRLDPAILREREERKKRKLEKFIRRLEKHSKQLKPIGELEIPLNLKIEKEKRTRELPHLSEEDVEKRILLQKEWARYKYRQYLDNIQTIDRFISSQNKALQELKAESEELYNEALQIDLTFLPYLNRGPCHTPPIKNYDSPDGEYKDITFKYPGET</sequence>
<keyword evidence="5" id="KW-0496">Mitochondrion</keyword>
<name>A0ABM1I8A8_POLDO</name>
<dbReference type="GO" id="GO:0005840">
    <property type="term" value="C:ribosome"/>
    <property type="evidence" value="ECO:0007669"/>
    <property type="project" value="UniProtKB-KW"/>
</dbReference>
<dbReference type="Gene3D" id="6.10.250.3440">
    <property type="match status" value="1"/>
</dbReference>
<dbReference type="Proteomes" id="UP000694924">
    <property type="component" value="Unplaced"/>
</dbReference>
<evidence type="ECO:0000256" key="1">
    <source>
        <dbReference type="ARBA" id="ARBA00004173"/>
    </source>
</evidence>
<dbReference type="InterPro" id="IPR019192">
    <property type="entry name" value="Ribosomal_mL40"/>
</dbReference>
<keyword evidence="9" id="KW-1185">Reference proteome</keyword>
<dbReference type="InterPro" id="IPR039145">
    <property type="entry name" value="Ribosomal_mL40_metazoa/plant"/>
</dbReference>
<protein>
    <recommendedName>
        <fullName evidence="7">Large ribosomal subunit protein mL40</fullName>
    </recommendedName>
</protein>
<evidence type="ECO:0000256" key="8">
    <source>
        <dbReference type="SAM" id="Coils"/>
    </source>
</evidence>
<dbReference type="Pfam" id="PF09812">
    <property type="entry name" value="MRP-L28"/>
    <property type="match status" value="1"/>
</dbReference>
<dbReference type="RefSeq" id="XP_015176445.1">
    <property type="nucleotide sequence ID" value="XM_015320959.1"/>
</dbReference>
<evidence type="ECO:0000256" key="6">
    <source>
        <dbReference type="ARBA" id="ARBA00023274"/>
    </source>
</evidence>
<comment type="similarity">
    <text evidence="2">Belongs to the mitochondrion-specific ribosomal protein mL40 family.</text>
</comment>
<comment type="subcellular location">
    <subcellularLocation>
        <location evidence="1">Mitochondrion</location>
    </subcellularLocation>
</comment>
<keyword evidence="8" id="KW-0175">Coiled coil</keyword>
<dbReference type="GeneID" id="107066387"/>
<evidence type="ECO:0000256" key="2">
    <source>
        <dbReference type="ARBA" id="ARBA00009360"/>
    </source>
</evidence>
<evidence type="ECO:0000313" key="10">
    <source>
        <dbReference type="RefSeq" id="XP_015176445.1"/>
    </source>
</evidence>
<keyword evidence="6" id="KW-0687">Ribonucleoprotein</keyword>